<evidence type="ECO:0000256" key="1">
    <source>
        <dbReference type="SAM" id="Phobius"/>
    </source>
</evidence>
<evidence type="ECO:0000313" key="2">
    <source>
        <dbReference type="EMBL" id="SPU00751.1"/>
    </source>
</evidence>
<dbReference type="AlphaFoldDB" id="A0A2X0ZE16"/>
<organism evidence="2 3">
    <name type="scientific">Lysinibacillus capsici</name>
    <dbReference type="NCBI Taxonomy" id="2115968"/>
    <lineage>
        <taxon>Bacteria</taxon>
        <taxon>Bacillati</taxon>
        <taxon>Bacillota</taxon>
        <taxon>Bacilli</taxon>
        <taxon>Bacillales</taxon>
        <taxon>Bacillaceae</taxon>
        <taxon>Lysinibacillus</taxon>
    </lineage>
</organism>
<feature type="transmembrane region" description="Helical" evidence="1">
    <location>
        <begin position="46"/>
        <end position="67"/>
    </location>
</feature>
<dbReference type="InterPro" id="IPR025037">
    <property type="entry name" value="DUF3923"/>
</dbReference>
<gene>
    <name evidence="2" type="ORF">NCTC7582_03550</name>
</gene>
<name>A0A2X0ZE16_9BACI</name>
<feature type="transmembrane region" description="Helical" evidence="1">
    <location>
        <begin position="5"/>
        <end position="26"/>
    </location>
</feature>
<reference evidence="2 3" key="1">
    <citation type="submission" date="2018-06" db="EMBL/GenBank/DDBJ databases">
        <authorList>
            <consortium name="Pathogen Informatics"/>
            <person name="Doyle S."/>
        </authorList>
    </citation>
    <scope>NUCLEOTIDE SEQUENCE [LARGE SCALE GENOMIC DNA]</scope>
    <source>
        <strain evidence="2 3">NCTC7582</strain>
    </source>
</reference>
<sequence>MGMKIFWWAVNIVWLLIFSGIAVFIGARNVDGAGIVQTPEVKMVSFIILGIMFLIVLLVQLIFLYFIKKSTKAHYTKIS</sequence>
<keyword evidence="1" id="KW-1133">Transmembrane helix</keyword>
<keyword evidence="1" id="KW-0812">Transmembrane</keyword>
<dbReference type="EMBL" id="UAQE01000001">
    <property type="protein sequence ID" value="SPU00751.1"/>
    <property type="molecule type" value="Genomic_DNA"/>
</dbReference>
<evidence type="ECO:0000313" key="3">
    <source>
        <dbReference type="Proteomes" id="UP000251431"/>
    </source>
</evidence>
<keyword evidence="1" id="KW-0472">Membrane</keyword>
<dbReference type="Pfam" id="PF13061">
    <property type="entry name" value="DUF3923"/>
    <property type="match status" value="1"/>
</dbReference>
<protein>
    <submittedName>
        <fullName evidence="2">Uncharacterized protein</fullName>
    </submittedName>
</protein>
<accession>A0A2X0ZE16</accession>
<proteinExistence type="predicted"/>
<dbReference type="Proteomes" id="UP000251431">
    <property type="component" value="Unassembled WGS sequence"/>
</dbReference>